<proteinExistence type="predicted"/>
<evidence type="ECO:0000313" key="1">
    <source>
        <dbReference type="EMBL" id="KAI9451655.1"/>
    </source>
</evidence>
<dbReference type="EMBL" id="JAGFNK010000365">
    <property type="protein sequence ID" value="KAI9451655.1"/>
    <property type="molecule type" value="Genomic_DNA"/>
</dbReference>
<gene>
    <name evidence="1" type="ORF">F5148DRAFT_1238680</name>
</gene>
<dbReference type="Proteomes" id="UP001207468">
    <property type="component" value="Unassembled WGS sequence"/>
</dbReference>
<organism evidence="1 2">
    <name type="scientific">Russula earlei</name>
    <dbReference type="NCBI Taxonomy" id="71964"/>
    <lineage>
        <taxon>Eukaryota</taxon>
        <taxon>Fungi</taxon>
        <taxon>Dikarya</taxon>
        <taxon>Basidiomycota</taxon>
        <taxon>Agaricomycotina</taxon>
        <taxon>Agaricomycetes</taxon>
        <taxon>Russulales</taxon>
        <taxon>Russulaceae</taxon>
        <taxon>Russula</taxon>
    </lineage>
</organism>
<keyword evidence="2" id="KW-1185">Reference proteome</keyword>
<comment type="caution">
    <text evidence="1">The sequence shown here is derived from an EMBL/GenBank/DDBJ whole genome shotgun (WGS) entry which is preliminary data.</text>
</comment>
<reference evidence="1" key="1">
    <citation type="submission" date="2021-03" db="EMBL/GenBank/DDBJ databases">
        <title>Evolutionary priming and transition to the ectomycorrhizal habit in an iconic lineage of mushroom-forming fungi: is preadaptation a requirement?</title>
        <authorList>
            <consortium name="DOE Joint Genome Institute"/>
            <person name="Looney B.P."/>
            <person name="Miyauchi S."/>
            <person name="Morin E."/>
            <person name="Drula E."/>
            <person name="Courty P.E."/>
            <person name="Chicoki N."/>
            <person name="Fauchery L."/>
            <person name="Kohler A."/>
            <person name="Kuo A."/>
            <person name="LaButti K."/>
            <person name="Pangilinan J."/>
            <person name="Lipzen A."/>
            <person name="Riley R."/>
            <person name="Andreopoulos W."/>
            <person name="He G."/>
            <person name="Johnson J."/>
            <person name="Barry K.W."/>
            <person name="Grigoriev I.V."/>
            <person name="Nagy L."/>
            <person name="Hibbett D."/>
            <person name="Henrissat B."/>
            <person name="Matheny P.B."/>
            <person name="Labbe J."/>
            <person name="Martin A.F."/>
        </authorList>
    </citation>
    <scope>NUCLEOTIDE SEQUENCE</scope>
    <source>
        <strain evidence="1">BPL698</strain>
    </source>
</reference>
<sequence>MSGISTLKQSFKGDVVTPEDAGYTEAIARWATNAERRARIVAFVKDTHDVALALDYARKYGLQVAVRCGGHSTSGSSSAEDGLVIDLSRHLNYAVVDPEKRTVRVGGGTLWGTVDKEAIQHGLATVSSDINHVGVSGLLLGGGYGFLTGQHGLAIDNLLQATLVTANGTVLTLSEEENADLFWGIRGGGSNFGVCTEFILKLHPQRRTVFAGIVIFPPNVLDDLSTVLRQWWATIKDNEGLLQILGKDHSGNDAIILSLFYNGSEDEGRKNFQRIFDLKPVFDGAREIPFETLNTLANAVFTHGNNYHLNGVLLSGGPQPDVTKSVFKKVSELNAAPGNEVQHSYLFQYVSQRVTATVSEEATAYPRSNRTVSLATLKWARSAPGNEEAAMRAGRELANIVAEAEARVSGGNARIYGNTTSETEAKTTVDGVQVLDDSNSRVLFGPNYSRLQRLKAKYDPENVFSKWFAIAPNPDA</sequence>
<evidence type="ECO:0000313" key="2">
    <source>
        <dbReference type="Proteomes" id="UP001207468"/>
    </source>
</evidence>
<accession>A0ACC0TYP7</accession>
<name>A0ACC0TYP7_9AGAM</name>
<protein>
    <submittedName>
        <fullName evidence="1">Uncharacterized protein</fullName>
    </submittedName>
</protein>